<dbReference type="AlphaFoldDB" id="A0AAU7QAR7"/>
<protein>
    <submittedName>
        <fullName evidence="2">Urea carboxylase-associated family protein</fullName>
    </submittedName>
</protein>
<feature type="domain" description="DUF1989" evidence="1">
    <location>
        <begin position="41"/>
        <end position="205"/>
    </location>
</feature>
<dbReference type="Pfam" id="PF09347">
    <property type="entry name" value="DUF1989"/>
    <property type="match status" value="1"/>
</dbReference>
<dbReference type="InterPro" id="IPR018959">
    <property type="entry name" value="DUF1989"/>
</dbReference>
<proteinExistence type="predicted"/>
<dbReference type="EMBL" id="CP157947">
    <property type="protein sequence ID" value="XBS70325.1"/>
    <property type="molecule type" value="Genomic_DNA"/>
</dbReference>
<dbReference type="PANTHER" id="PTHR31527">
    <property type="entry name" value="RE64534P"/>
    <property type="match status" value="1"/>
</dbReference>
<reference evidence="2" key="1">
    <citation type="submission" date="2024-06" db="EMBL/GenBank/DDBJ databases">
        <authorList>
            <person name="Coelho C."/>
            <person name="Bento M."/>
            <person name="Garcia E."/>
            <person name="Camelo A."/>
            <person name="Brandao I."/>
            <person name="Espirito Santo C."/>
            <person name="Trovao J."/>
            <person name="Verissimo A."/>
            <person name="Costa J."/>
            <person name="Tiago I."/>
        </authorList>
    </citation>
    <scope>NUCLEOTIDE SEQUENCE</scope>
    <source>
        <strain evidence="2">KWT182</strain>
    </source>
</reference>
<dbReference type="PANTHER" id="PTHR31527:SF0">
    <property type="entry name" value="RE64534P"/>
    <property type="match status" value="1"/>
</dbReference>
<gene>
    <name evidence="2" type="ORF">ABK905_03420</name>
</gene>
<evidence type="ECO:0000259" key="1">
    <source>
        <dbReference type="Pfam" id="PF09347"/>
    </source>
</evidence>
<accession>A0AAU7QAR7</accession>
<organism evidence="2">
    <name type="scientific">Acerihabitans sp. KWT182</name>
    <dbReference type="NCBI Taxonomy" id="3157919"/>
    <lineage>
        <taxon>Bacteria</taxon>
        <taxon>Pseudomonadati</taxon>
        <taxon>Pseudomonadota</taxon>
        <taxon>Gammaproteobacteria</taxon>
        <taxon>Enterobacterales</taxon>
        <taxon>Pectobacteriaceae</taxon>
        <taxon>Acerihabitans</taxon>
    </lineage>
</organism>
<evidence type="ECO:0000313" key="2">
    <source>
        <dbReference type="EMBL" id="XBS70325.1"/>
    </source>
</evidence>
<sequence>MSTATYPACCQKDNGDALGVNATATSPISPDGAPVLGELYLIPARCGRAVRLLKGQTIRIVNTPGSQVCDTWLFSLEDLSEFSSMEHTRAFIDRIIPKPGDVLVTNRRRPIGTLVTDTSPGVHDTMIAACDLYRYTNMGITEYHDSCADNMRMALNAIGLRAREVPQPLNLWMNTPVNPDYSISWLPTVSAAGDYVEIRAEMDCVVVMSACPQDIVPINGCAPREIHFRVSA</sequence>
<name>A0AAU7QAR7_9GAMM</name>